<keyword evidence="4" id="KW-1185">Reference proteome</keyword>
<dbReference type="InterPro" id="IPR035069">
    <property type="entry name" value="TTHA1013/TTHA0281-like"/>
</dbReference>
<dbReference type="PROSITE" id="PS50943">
    <property type="entry name" value="HTH_CROC1"/>
    <property type="match status" value="1"/>
</dbReference>
<dbReference type="InterPro" id="IPR052345">
    <property type="entry name" value="Rad_response_metalloprotease"/>
</dbReference>
<dbReference type="InterPro" id="IPR010359">
    <property type="entry name" value="IrrE_HExxH"/>
</dbReference>
<reference evidence="3 4" key="1">
    <citation type="submission" date="2024-09" db="EMBL/GenBank/DDBJ databases">
        <title>Floridaenema gen nov. (Aerosakkonemataceae, Aerosakkonematales ord. nov., Cyanobacteria) from benthic tropical and subtropical fresh waters, with the description of four new species.</title>
        <authorList>
            <person name="Moretto J.A."/>
            <person name="Berthold D.E."/>
            <person name="Lefler F.W."/>
            <person name="Huang I.-S."/>
            <person name="Laughinghouse H. IV."/>
        </authorList>
    </citation>
    <scope>NUCLEOTIDE SEQUENCE [LARGE SCALE GENOMIC DNA]</scope>
    <source>
        <strain evidence="3 4">BLCC-F46</strain>
    </source>
</reference>
<proteinExistence type="inferred from homology"/>
<protein>
    <submittedName>
        <fullName evidence="3">Helix-turn-helix domain-containing protein</fullName>
    </submittedName>
</protein>
<accession>A0ABV4XCZ4</accession>
<comment type="similarity">
    <text evidence="1">Belongs to the short-chain fatty acyl-CoA assimilation regulator (ScfR) family.</text>
</comment>
<dbReference type="SUPFAM" id="SSF47413">
    <property type="entry name" value="lambda repressor-like DNA-binding domains"/>
    <property type="match status" value="1"/>
</dbReference>
<feature type="domain" description="HTH cro/C1-type" evidence="2">
    <location>
        <begin position="10"/>
        <end position="64"/>
    </location>
</feature>
<dbReference type="PANTHER" id="PTHR43236:SF1">
    <property type="entry name" value="BLL7220 PROTEIN"/>
    <property type="match status" value="1"/>
</dbReference>
<dbReference type="CDD" id="cd00093">
    <property type="entry name" value="HTH_XRE"/>
    <property type="match status" value="1"/>
</dbReference>
<sequence>MNYEILGQRLRVARERAGMTQTEAAQFIDVTSAALNQYESGKRRVDALSLERLARLYGVPLRFLFGEETVKTDWEEALRLCAANISASSKVGIGRLIEKVDALLELYKQTDTPFPELPHPPFAPFSDRVLKEDGTAILAAQRARSHYNLGIAPLGDLQSFLQAQGLLIFAIPFGQEENAISGLFFLHPQLGQIIAINQDNADTCRSFSLTQGLAYSLFLHERMAIVYRQGERTSSQIFAEKFACYFLIPSEALQERLLSLKVRVVTRPIEVVHLSRYFGVSYETMLYRLEQENKIVGYKDNFPNVQAAVLARQLGYSPVHYELQQRFHSIEERFPRIFIELAYRAVEEDKLSLRTVAEMLGISDIELEDRLYFENTGDDEFEEDELLLEEEEDRFAQVKETQGGCPMTGERFIVQGHQLNALVEQEENIYIAECREVGTVSQGSTREEALANLREATEIYLKEFPLSTQSLSFRGN</sequence>
<comment type="caution">
    <text evidence="3">The sequence shown here is derived from an EMBL/GenBank/DDBJ whole genome shotgun (WGS) entry which is preliminary data.</text>
</comment>
<dbReference type="Proteomes" id="UP001576774">
    <property type="component" value="Unassembled WGS sequence"/>
</dbReference>
<dbReference type="Gene3D" id="3.30.160.250">
    <property type="match status" value="1"/>
</dbReference>
<dbReference type="Gene3D" id="1.10.260.40">
    <property type="entry name" value="lambda repressor-like DNA-binding domains"/>
    <property type="match status" value="1"/>
</dbReference>
<evidence type="ECO:0000256" key="1">
    <source>
        <dbReference type="ARBA" id="ARBA00007227"/>
    </source>
</evidence>
<evidence type="ECO:0000313" key="3">
    <source>
        <dbReference type="EMBL" id="MFB2880672.1"/>
    </source>
</evidence>
<organism evidence="3 4">
    <name type="scientific">Floridaenema aerugineum BLCC-F46</name>
    <dbReference type="NCBI Taxonomy" id="3153654"/>
    <lineage>
        <taxon>Bacteria</taxon>
        <taxon>Bacillati</taxon>
        <taxon>Cyanobacteriota</taxon>
        <taxon>Cyanophyceae</taxon>
        <taxon>Oscillatoriophycideae</taxon>
        <taxon>Aerosakkonematales</taxon>
        <taxon>Aerosakkonemataceae</taxon>
        <taxon>Floridanema</taxon>
        <taxon>Floridanema aerugineum</taxon>
    </lineage>
</organism>
<dbReference type="SUPFAM" id="SSF143100">
    <property type="entry name" value="TTHA1013/TTHA0281-like"/>
    <property type="match status" value="1"/>
</dbReference>
<dbReference type="InterPro" id="IPR010982">
    <property type="entry name" value="Lambda_DNA-bd_dom_sf"/>
</dbReference>
<gene>
    <name evidence="3" type="ORF">ACE1CC_27815</name>
</gene>
<evidence type="ECO:0000313" key="4">
    <source>
        <dbReference type="Proteomes" id="UP001576774"/>
    </source>
</evidence>
<dbReference type="SMART" id="SM00530">
    <property type="entry name" value="HTH_XRE"/>
    <property type="match status" value="1"/>
</dbReference>
<dbReference type="EMBL" id="JBHFNQ010000206">
    <property type="protein sequence ID" value="MFB2880672.1"/>
    <property type="molecule type" value="Genomic_DNA"/>
</dbReference>
<dbReference type="PANTHER" id="PTHR43236">
    <property type="entry name" value="ANTITOXIN HIGA1"/>
    <property type="match status" value="1"/>
</dbReference>
<dbReference type="InterPro" id="IPR001387">
    <property type="entry name" value="Cro/C1-type_HTH"/>
</dbReference>
<dbReference type="RefSeq" id="WP_413273676.1">
    <property type="nucleotide sequence ID" value="NZ_JBHFNQ010000206.1"/>
</dbReference>
<evidence type="ECO:0000259" key="2">
    <source>
        <dbReference type="PROSITE" id="PS50943"/>
    </source>
</evidence>
<dbReference type="Pfam" id="PF13560">
    <property type="entry name" value="HTH_31"/>
    <property type="match status" value="1"/>
</dbReference>
<dbReference type="Pfam" id="PF06114">
    <property type="entry name" value="Peptidase_M78"/>
    <property type="match status" value="1"/>
</dbReference>
<name>A0ABV4XCZ4_9CYAN</name>